<dbReference type="SMART" id="SM00530">
    <property type="entry name" value="HTH_XRE"/>
    <property type="match status" value="1"/>
</dbReference>
<dbReference type="Proteomes" id="UP001139011">
    <property type="component" value="Unassembled WGS sequence"/>
</dbReference>
<organism evidence="2 3">
    <name type="scientific">Fictibacillus marinisediminis</name>
    <dbReference type="NCBI Taxonomy" id="2878389"/>
    <lineage>
        <taxon>Bacteria</taxon>
        <taxon>Bacillati</taxon>
        <taxon>Bacillota</taxon>
        <taxon>Bacilli</taxon>
        <taxon>Bacillales</taxon>
        <taxon>Fictibacillaceae</taxon>
        <taxon>Fictibacillus</taxon>
    </lineage>
</organism>
<proteinExistence type="predicted"/>
<dbReference type="CDD" id="cd00093">
    <property type="entry name" value="HTH_XRE"/>
    <property type="match status" value="1"/>
</dbReference>
<gene>
    <name evidence="2" type="ORF">LCY76_12150</name>
</gene>
<dbReference type="GO" id="GO:0003677">
    <property type="term" value="F:DNA binding"/>
    <property type="evidence" value="ECO:0007669"/>
    <property type="project" value="InterPro"/>
</dbReference>
<dbReference type="InterPro" id="IPR010982">
    <property type="entry name" value="Lambda_DNA-bd_dom_sf"/>
</dbReference>
<dbReference type="EMBL" id="JAIWJX010000002">
    <property type="protein sequence ID" value="MCK6257346.1"/>
    <property type="molecule type" value="Genomic_DNA"/>
</dbReference>
<evidence type="ECO:0000313" key="3">
    <source>
        <dbReference type="Proteomes" id="UP001139011"/>
    </source>
</evidence>
<keyword evidence="3" id="KW-1185">Reference proteome</keyword>
<evidence type="ECO:0000313" key="2">
    <source>
        <dbReference type="EMBL" id="MCK6257346.1"/>
    </source>
</evidence>
<name>A0A9X1XAV9_9BACL</name>
<dbReference type="Gene3D" id="1.10.260.40">
    <property type="entry name" value="lambda repressor-like DNA-binding domains"/>
    <property type="match status" value="1"/>
</dbReference>
<accession>A0A9X1XAV9</accession>
<dbReference type="SUPFAM" id="SSF47413">
    <property type="entry name" value="lambda repressor-like DNA-binding domains"/>
    <property type="match status" value="1"/>
</dbReference>
<dbReference type="PROSITE" id="PS50943">
    <property type="entry name" value="HTH_CROC1"/>
    <property type="match status" value="1"/>
</dbReference>
<dbReference type="InterPro" id="IPR001387">
    <property type="entry name" value="Cro/C1-type_HTH"/>
</dbReference>
<comment type="caution">
    <text evidence="2">The sequence shown here is derived from an EMBL/GenBank/DDBJ whole genome shotgun (WGS) entry which is preliminary data.</text>
</comment>
<sequence length="110" mass="12655">MMQDLGKRIRYVREKKGITLNAFANQLGVSSGDLSNLERGKTDNIELHLLEKIQKELLIFSMVPPDQEEDQITFRFNRAMQQFRALSEAEPGTAEYLLSTLENGLEHFLK</sequence>
<dbReference type="RefSeq" id="WP_248252854.1">
    <property type="nucleotide sequence ID" value="NZ_JAIWJX010000002.1"/>
</dbReference>
<dbReference type="AlphaFoldDB" id="A0A9X1XAV9"/>
<evidence type="ECO:0000259" key="1">
    <source>
        <dbReference type="PROSITE" id="PS50943"/>
    </source>
</evidence>
<protein>
    <submittedName>
        <fullName evidence="2">Helix-turn-helix domain-containing protein</fullName>
    </submittedName>
</protein>
<dbReference type="Pfam" id="PF12844">
    <property type="entry name" value="HTH_19"/>
    <property type="match status" value="1"/>
</dbReference>
<feature type="domain" description="HTH cro/C1-type" evidence="1">
    <location>
        <begin position="9"/>
        <end position="53"/>
    </location>
</feature>
<reference evidence="2" key="1">
    <citation type="submission" date="2021-09" db="EMBL/GenBank/DDBJ databases">
        <title>Genome analysis of Fictibacillus sp. KIGAM418 isolated from marine sediment.</title>
        <authorList>
            <person name="Seo M.-J."/>
            <person name="Cho E.-S."/>
            <person name="Hwang C.Y."/>
        </authorList>
    </citation>
    <scope>NUCLEOTIDE SEQUENCE</scope>
    <source>
        <strain evidence="2">KIGAM418</strain>
    </source>
</reference>